<organism evidence="2 3">
    <name type="scientific">Arachis hypogaea</name>
    <name type="common">Peanut</name>
    <dbReference type="NCBI Taxonomy" id="3818"/>
    <lineage>
        <taxon>Eukaryota</taxon>
        <taxon>Viridiplantae</taxon>
        <taxon>Streptophyta</taxon>
        <taxon>Embryophyta</taxon>
        <taxon>Tracheophyta</taxon>
        <taxon>Spermatophyta</taxon>
        <taxon>Magnoliopsida</taxon>
        <taxon>eudicotyledons</taxon>
        <taxon>Gunneridae</taxon>
        <taxon>Pentapetalae</taxon>
        <taxon>rosids</taxon>
        <taxon>fabids</taxon>
        <taxon>Fabales</taxon>
        <taxon>Fabaceae</taxon>
        <taxon>Papilionoideae</taxon>
        <taxon>50 kb inversion clade</taxon>
        <taxon>dalbergioids sensu lato</taxon>
        <taxon>Dalbergieae</taxon>
        <taxon>Pterocarpus clade</taxon>
        <taxon>Arachis</taxon>
    </lineage>
</organism>
<keyword evidence="1" id="KW-0732">Signal</keyword>
<reference evidence="2 3" key="1">
    <citation type="submission" date="2019-01" db="EMBL/GenBank/DDBJ databases">
        <title>Sequencing of cultivated peanut Arachis hypogaea provides insights into genome evolution and oil improvement.</title>
        <authorList>
            <person name="Chen X."/>
        </authorList>
    </citation>
    <scope>NUCLEOTIDE SEQUENCE [LARGE SCALE GENOMIC DNA]</scope>
    <source>
        <strain evidence="3">cv. Fuhuasheng</strain>
        <tissue evidence="2">Leaves</tissue>
    </source>
</reference>
<keyword evidence="3" id="KW-1185">Reference proteome</keyword>
<evidence type="ECO:0000256" key="1">
    <source>
        <dbReference type="SAM" id="SignalP"/>
    </source>
</evidence>
<protein>
    <recommendedName>
        <fullName evidence="4">Secreted protein</fullName>
    </recommendedName>
</protein>
<name>A0A445A0R8_ARAHY</name>
<gene>
    <name evidence="2" type="ORF">Ahy_B03g065123</name>
</gene>
<feature type="signal peptide" evidence="1">
    <location>
        <begin position="1"/>
        <end position="18"/>
    </location>
</feature>
<dbReference type="AlphaFoldDB" id="A0A445A0R8"/>
<evidence type="ECO:0000313" key="2">
    <source>
        <dbReference type="EMBL" id="RYR20033.1"/>
    </source>
</evidence>
<evidence type="ECO:0008006" key="4">
    <source>
        <dbReference type="Google" id="ProtNLM"/>
    </source>
</evidence>
<dbReference type="Proteomes" id="UP000289738">
    <property type="component" value="Chromosome B03"/>
</dbReference>
<sequence length="88" mass="10260">MKDLYLVALTFFPLLAAALDCYSFCFFCVELKVWGYVDISFRLPSSWTCRQLDTYFLLAHMCSVKLKEWTLVLLTLLRSSKAYSILNN</sequence>
<evidence type="ECO:0000313" key="3">
    <source>
        <dbReference type="Proteomes" id="UP000289738"/>
    </source>
</evidence>
<feature type="chain" id="PRO_5019340059" description="Secreted protein" evidence="1">
    <location>
        <begin position="19"/>
        <end position="88"/>
    </location>
</feature>
<comment type="caution">
    <text evidence="2">The sequence shown here is derived from an EMBL/GenBank/DDBJ whole genome shotgun (WGS) entry which is preliminary data.</text>
</comment>
<dbReference type="EMBL" id="SDMP01000013">
    <property type="protein sequence ID" value="RYR20033.1"/>
    <property type="molecule type" value="Genomic_DNA"/>
</dbReference>
<accession>A0A445A0R8</accession>
<proteinExistence type="predicted"/>